<evidence type="ECO:0000313" key="10">
    <source>
        <dbReference type="EMBL" id="PMD42560.1"/>
    </source>
</evidence>
<dbReference type="PRINTS" id="PR00707">
    <property type="entry name" value="UBCTHYDRLASE"/>
</dbReference>
<dbReference type="PANTHER" id="PTHR10589:SF29">
    <property type="entry name" value="UBIQUITIN CARBOXYL-TERMINAL HYDROLASE"/>
    <property type="match status" value="1"/>
</dbReference>
<feature type="active site" description="Nucleophile" evidence="6">
    <location>
        <position position="175"/>
    </location>
</feature>
<dbReference type="SUPFAM" id="SSF54001">
    <property type="entry name" value="Cysteine proteinases"/>
    <property type="match status" value="1"/>
</dbReference>
<evidence type="ECO:0000256" key="4">
    <source>
        <dbReference type="ARBA" id="ARBA00022801"/>
    </source>
</evidence>
<dbReference type="Proteomes" id="UP000235786">
    <property type="component" value="Unassembled WGS sequence"/>
</dbReference>
<dbReference type="FunFam" id="3.40.532.10:FF:000010">
    <property type="entry name" value="Ubiquitin carboxyl-terminal hydrolase"/>
    <property type="match status" value="1"/>
</dbReference>
<name>A0A2J6RVL7_HYAVF</name>
<evidence type="ECO:0000256" key="5">
    <source>
        <dbReference type="ARBA" id="ARBA00022807"/>
    </source>
</evidence>
<feature type="region of interest" description="Disordered" evidence="8">
    <location>
        <begin position="1"/>
        <end position="82"/>
    </location>
</feature>
<dbReference type="STRING" id="1149755.A0A2J6RVL7"/>
<feature type="active site" description="Proton donor" evidence="6">
    <location>
        <position position="278"/>
    </location>
</feature>
<dbReference type="GO" id="GO:0004843">
    <property type="term" value="F:cysteine-type deubiquitinase activity"/>
    <property type="evidence" value="ECO:0007669"/>
    <property type="project" value="UniProtKB-UniRule"/>
</dbReference>
<reference evidence="10 11" key="1">
    <citation type="submission" date="2016-04" db="EMBL/GenBank/DDBJ databases">
        <title>A degradative enzymes factory behind the ericoid mycorrhizal symbiosis.</title>
        <authorList>
            <consortium name="DOE Joint Genome Institute"/>
            <person name="Martino E."/>
            <person name="Morin E."/>
            <person name="Grelet G."/>
            <person name="Kuo A."/>
            <person name="Kohler A."/>
            <person name="Daghino S."/>
            <person name="Barry K."/>
            <person name="Choi C."/>
            <person name="Cichocki N."/>
            <person name="Clum A."/>
            <person name="Copeland A."/>
            <person name="Hainaut M."/>
            <person name="Haridas S."/>
            <person name="Labutti K."/>
            <person name="Lindquist E."/>
            <person name="Lipzen A."/>
            <person name="Khouja H.-R."/>
            <person name="Murat C."/>
            <person name="Ohm R."/>
            <person name="Olson A."/>
            <person name="Spatafora J."/>
            <person name="Veneault-Fourrey C."/>
            <person name="Henrissat B."/>
            <person name="Grigoriev I."/>
            <person name="Martin F."/>
            <person name="Perotto S."/>
        </authorList>
    </citation>
    <scope>NUCLEOTIDE SEQUENCE [LARGE SCALE GENOMIC DNA]</scope>
    <source>
        <strain evidence="10 11">F</strain>
    </source>
</reference>
<feature type="compositionally biased region" description="Polar residues" evidence="8">
    <location>
        <begin position="36"/>
        <end position="45"/>
    </location>
</feature>
<gene>
    <name evidence="10" type="ORF">L207DRAFT_315069</name>
</gene>
<evidence type="ECO:0000256" key="7">
    <source>
        <dbReference type="RuleBase" id="RU361215"/>
    </source>
</evidence>
<proteinExistence type="inferred from homology"/>
<dbReference type="AlphaFoldDB" id="A0A2J6RVL7"/>
<feature type="site" description="Transition state stabilizer" evidence="6">
    <location>
        <position position="169"/>
    </location>
</feature>
<dbReference type="InterPro" id="IPR036959">
    <property type="entry name" value="Peptidase_C12_UCH_sf"/>
</dbReference>
<dbReference type="GO" id="GO:0006511">
    <property type="term" value="P:ubiquitin-dependent protein catabolic process"/>
    <property type="evidence" value="ECO:0007669"/>
    <property type="project" value="UniProtKB-UniRule"/>
</dbReference>
<protein>
    <recommendedName>
        <fullName evidence="7">Ubiquitin carboxyl-terminal hydrolase</fullName>
        <ecNumber evidence="7">3.4.19.12</ecNumber>
    </recommendedName>
</protein>
<evidence type="ECO:0000256" key="2">
    <source>
        <dbReference type="ARBA" id="ARBA00022670"/>
    </source>
</evidence>
<evidence type="ECO:0000256" key="8">
    <source>
        <dbReference type="SAM" id="MobiDB-lite"/>
    </source>
</evidence>
<comment type="similarity">
    <text evidence="6 7">Belongs to the peptidase C12 family.</text>
</comment>
<dbReference type="Gene3D" id="3.40.532.10">
    <property type="entry name" value="Peptidase C12, ubiquitin carboxyl-terminal hydrolase"/>
    <property type="match status" value="1"/>
</dbReference>
<dbReference type="InterPro" id="IPR038765">
    <property type="entry name" value="Papain-like_cys_pep_sf"/>
</dbReference>
<keyword evidence="3 6" id="KW-0833">Ubl conjugation pathway</keyword>
<dbReference type="Pfam" id="PF01088">
    <property type="entry name" value="Peptidase_C12"/>
    <property type="match status" value="1"/>
</dbReference>
<comment type="catalytic activity">
    <reaction evidence="1 6 7">
        <text>Thiol-dependent hydrolysis of ester, thioester, amide, peptide and isopeptide bonds formed by the C-terminal Gly of ubiquitin (a 76-residue protein attached to proteins as an intracellular targeting signal).</text>
        <dbReference type="EC" id="3.4.19.12"/>
    </reaction>
</comment>
<dbReference type="EMBL" id="KZ613943">
    <property type="protein sequence ID" value="PMD42560.1"/>
    <property type="molecule type" value="Genomic_DNA"/>
</dbReference>
<dbReference type="PROSITE" id="PS52048">
    <property type="entry name" value="UCH_DOMAIN"/>
    <property type="match status" value="1"/>
</dbReference>
<dbReference type="EC" id="3.4.19.12" evidence="7"/>
<feature type="site" description="Important for enzyme activity" evidence="6">
    <location>
        <position position="293"/>
    </location>
</feature>
<dbReference type="GO" id="GO:0005737">
    <property type="term" value="C:cytoplasm"/>
    <property type="evidence" value="ECO:0007669"/>
    <property type="project" value="TreeGrafter"/>
</dbReference>
<feature type="domain" description="UCH catalytic" evidence="9">
    <location>
        <begin position="94"/>
        <end position="338"/>
    </location>
</feature>
<evidence type="ECO:0000256" key="1">
    <source>
        <dbReference type="ARBA" id="ARBA00000707"/>
    </source>
</evidence>
<evidence type="ECO:0000256" key="6">
    <source>
        <dbReference type="PROSITE-ProRule" id="PRU01393"/>
    </source>
</evidence>
<evidence type="ECO:0000256" key="3">
    <source>
        <dbReference type="ARBA" id="ARBA00022786"/>
    </source>
</evidence>
<accession>A0A2J6RVL7</accession>
<keyword evidence="4 6" id="KW-0378">Hydrolase</keyword>
<keyword evidence="11" id="KW-1185">Reference proteome</keyword>
<dbReference type="InterPro" id="IPR001578">
    <property type="entry name" value="Peptidase_C12_UCH"/>
</dbReference>
<dbReference type="OrthoDB" id="1924260at2759"/>
<dbReference type="GO" id="GO:0016579">
    <property type="term" value="P:protein deubiquitination"/>
    <property type="evidence" value="ECO:0007669"/>
    <property type="project" value="TreeGrafter"/>
</dbReference>
<dbReference type="PANTHER" id="PTHR10589">
    <property type="entry name" value="UBIQUITIN CARBOXYL-TERMINAL HYDROLASE"/>
    <property type="match status" value="1"/>
</dbReference>
<sequence length="486" mass="54700">MDDRTPHPSNPGDQRRSSRVRSTSQGLSETPEKSTRSTPIVTSQVDKLPLEDESPAPSRSLRRRKSAVSNGTGSDPAKEAMKSLTEEELKSWKGWVELESDPALFSYILRAYGVKNVKIQEIFGLDDDSLLYLLKPVYGLIFLFKYRDDDAHEDENAPKCPKHVWFANQTTSNACATVALLNIVMNTPEIDLGDALTAFKESTRSFTPPYRGQALSQNNFIRNIHNSFLRKMDVLNADLALQNDYEKWVKANKAPKKKVAKKTPKKKKKKDEDEAGYHFIAYVPVNGSVWRLDGLQRQPVNLGEHGDDWVSLARDNIMQRIGQYEDGDIEYNLLSLCKSPMRMVQGSLAENAHSILDVEKVLAALIPDWKLFVQSQSDLPISMEELKGFFDISTDQINNANAPESARQRIEGASSDPEKLLNLYKDLILEQKALRSEYMQEVASIAQEDELAATRKQDHTPVIYTAIKALAEAGVLKDIVMDLRSN</sequence>
<keyword evidence="5 6" id="KW-0788">Thiol protease</keyword>
<keyword evidence="2 6" id="KW-0645">Protease</keyword>
<evidence type="ECO:0000259" key="9">
    <source>
        <dbReference type="PROSITE" id="PS52048"/>
    </source>
</evidence>
<organism evidence="10 11">
    <name type="scientific">Hyaloscypha variabilis (strain UAMH 11265 / GT02V1 / F)</name>
    <name type="common">Meliniomyces variabilis</name>
    <dbReference type="NCBI Taxonomy" id="1149755"/>
    <lineage>
        <taxon>Eukaryota</taxon>
        <taxon>Fungi</taxon>
        <taxon>Dikarya</taxon>
        <taxon>Ascomycota</taxon>
        <taxon>Pezizomycotina</taxon>
        <taxon>Leotiomycetes</taxon>
        <taxon>Helotiales</taxon>
        <taxon>Hyaloscyphaceae</taxon>
        <taxon>Hyaloscypha</taxon>
        <taxon>Hyaloscypha variabilis</taxon>
    </lineage>
</organism>
<evidence type="ECO:0000313" key="11">
    <source>
        <dbReference type="Proteomes" id="UP000235786"/>
    </source>
</evidence>